<feature type="signal peptide" evidence="1">
    <location>
        <begin position="1"/>
        <end position="20"/>
    </location>
</feature>
<proteinExistence type="evidence at transcript level"/>
<keyword evidence="1" id="KW-0732">Signal</keyword>
<dbReference type="AlphaFoldDB" id="I3TA92"/>
<evidence type="ECO:0000313" key="2">
    <source>
        <dbReference type="EMBL" id="AFK49434.1"/>
    </source>
</evidence>
<protein>
    <submittedName>
        <fullName evidence="2">Uncharacterized protein</fullName>
    </submittedName>
</protein>
<dbReference type="EMBL" id="BT149640">
    <property type="protein sequence ID" value="AFK49434.1"/>
    <property type="molecule type" value="mRNA"/>
</dbReference>
<accession>I3TA92</accession>
<sequence length="53" mass="5924">MSKSLLGIMSTFAFMQVITTQNIQSKISRNVATQVQNYKRLISSNKYGEAAKP</sequence>
<feature type="chain" id="PRO_5003679989" evidence="1">
    <location>
        <begin position="21"/>
        <end position="53"/>
    </location>
</feature>
<evidence type="ECO:0000256" key="1">
    <source>
        <dbReference type="SAM" id="SignalP"/>
    </source>
</evidence>
<name>I3TA92_LOTJA</name>
<organism evidence="2">
    <name type="scientific">Lotus japonicus</name>
    <name type="common">Lotus corniculatus var. japonicus</name>
    <dbReference type="NCBI Taxonomy" id="34305"/>
    <lineage>
        <taxon>Eukaryota</taxon>
        <taxon>Viridiplantae</taxon>
        <taxon>Streptophyta</taxon>
        <taxon>Embryophyta</taxon>
        <taxon>Tracheophyta</taxon>
        <taxon>Spermatophyta</taxon>
        <taxon>Magnoliopsida</taxon>
        <taxon>eudicotyledons</taxon>
        <taxon>Gunneridae</taxon>
        <taxon>Pentapetalae</taxon>
        <taxon>rosids</taxon>
        <taxon>fabids</taxon>
        <taxon>Fabales</taxon>
        <taxon>Fabaceae</taxon>
        <taxon>Papilionoideae</taxon>
        <taxon>50 kb inversion clade</taxon>
        <taxon>NPAAA clade</taxon>
        <taxon>Hologalegina</taxon>
        <taxon>robinioid clade</taxon>
        <taxon>Loteae</taxon>
        <taxon>Lotus</taxon>
    </lineage>
</organism>
<reference evidence="2" key="1">
    <citation type="submission" date="2012-05" db="EMBL/GenBank/DDBJ databases">
        <authorList>
            <person name="Krishnakumar V."/>
            <person name="Cheung F."/>
            <person name="Xiao Y."/>
            <person name="Chan A."/>
            <person name="Moskal W.A."/>
            <person name="Town C.D."/>
        </authorList>
    </citation>
    <scope>NUCLEOTIDE SEQUENCE</scope>
</reference>